<dbReference type="EMBL" id="JACHNA010000001">
    <property type="protein sequence ID" value="MBB4735553.1"/>
    <property type="molecule type" value="Genomic_DNA"/>
</dbReference>
<accession>A0A7W7GNT1</accession>
<dbReference type="Proteomes" id="UP000540191">
    <property type="component" value="Unassembled WGS sequence"/>
</dbReference>
<proteinExistence type="predicted"/>
<name>A0A7W7GNT1_9MICC</name>
<dbReference type="RefSeq" id="WP_158496728.1">
    <property type="nucleotide sequence ID" value="NZ_JACHNA010000001.1"/>
</dbReference>
<keyword evidence="2" id="KW-1185">Reference proteome</keyword>
<comment type="caution">
    <text evidence="1">The sequence shown here is derived from an EMBL/GenBank/DDBJ whole genome shotgun (WGS) entry which is preliminary data.</text>
</comment>
<dbReference type="AlphaFoldDB" id="A0A7W7GNT1"/>
<gene>
    <name evidence="1" type="ORF">HDA30_001061</name>
</gene>
<evidence type="ECO:0000313" key="2">
    <source>
        <dbReference type="Proteomes" id="UP000540191"/>
    </source>
</evidence>
<organism evidence="1 2">
    <name type="scientific">Micrococcus cohnii</name>
    <dbReference type="NCBI Taxonomy" id="993416"/>
    <lineage>
        <taxon>Bacteria</taxon>
        <taxon>Bacillati</taxon>
        <taxon>Actinomycetota</taxon>
        <taxon>Actinomycetes</taxon>
        <taxon>Micrococcales</taxon>
        <taxon>Micrococcaceae</taxon>
        <taxon>Micrococcus</taxon>
    </lineage>
</organism>
<sequence length="67" mass="7841">MAKELDFLKGVDKLHAFYTENVRMLAHAYDIDEEQASRLLFQHDFQNVARSILRAPRVDLMEPPPEL</sequence>
<evidence type="ECO:0000313" key="1">
    <source>
        <dbReference type="EMBL" id="MBB4735553.1"/>
    </source>
</evidence>
<protein>
    <submittedName>
        <fullName evidence="1">Uncharacterized protein</fullName>
    </submittedName>
</protein>
<reference evidence="1 2" key="1">
    <citation type="submission" date="2020-08" db="EMBL/GenBank/DDBJ databases">
        <title>Sequencing the genomes of 1000 actinobacteria strains.</title>
        <authorList>
            <person name="Klenk H.-P."/>
        </authorList>
    </citation>
    <scope>NUCLEOTIDE SEQUENCE [LARGE SCALE GENOMIC DNA]</scope>
    <source>
        <strain evidence="1 2">DSM 23974</strain>
    </source>
</reference>